<dbReference type="eggNOG" id="COG0834">
    <property type="taxonomic scope" value="Bacteria"/>
</dbReference>
<dbReference type="EMBL" id="AZDZ01000001">
    <property type="protein sequence ID" value="KRK81307.1"/>
    <property type="molecule type" value="Genomic_DNA"/>
</dbReference>
<dbReference type="GO" id="GO:0030313">
    <property type="term" value="C:cell envelope"/>
    <property type="evidence" value="ECO:0007669"/>
    <property type="project" value="UniProtKB-SubCell"/>
</dbReference>
<reference evidence="7 8" key="1">
    <citation type="journal article" date="2015" name="Genome Announc.">
        <title>Expanding the biotechnology potential of lactobacilli through comparative genomics of 213 strains and associated genera.</title>
        <authorList>
            <person name="Sun Z."/>
            <person name="Harris H.M."/>
            <person name="McCann A."/>
            <person name="Guo C."/>
            <person name="Argimon S."/>
            <person name="Zhang W."/>
            <person name="Yang X."/>
            <person name="Jeffery I.B."/>
            <person name="Cooney J.C."/>
            <person name="Kagawa T.F."/>
            <person name="Liu W."/>
            <person name="Song Y."/>
            <person name="Salvetti E."/>
            <person name="Wrobel A."/>
            <person name="Rasinkangas P."/>
            <person name="Parkhill J."/>
            <person name="Rea M.C."/>
            <person name="O'Sullivan O."/>
            <person name="Ritari J."/>
            <person name="Douillard F.P."/>
            <person name="Paul Ross R."/>
            <person name="Yang R."/>
            <person name="Briner A.E."/>
            <person name="Felis G.E."/>
            <person name="de Vos W.M."/>
            <person name="Barrangou R."/>
            <person name="Klaenhammer T.R."/>
            <person name="Caufield P.W."/>
            <person name="Cui Y."/>
            <person name="Zhang H."/>
            <person name="O'Toole P.W."/>
        </authorList>
    </citation>
    <scope>NUCLEOTIDE SEQUENCE [LARGE SCALE GENOMIC DNA]</scope>
    <source>
        <strain evidence="7 8">DSM 19682</strain>
    </source>
</reference>
<evidence type="ECO:0000256" key="5">
    <source>
        <dbReference type="SAM" id="SignalP"/>
    </source>
</evidence>
<dbReference type="OrthoDB" id="8613538at2"/>
<keyword evidence="8" id="KW-1185">Reference proteome</keyword>
<evidence type="ECO:0000256" key="3">
    <source>
        <dbReference type="ARBA" id="ARBA00022729"/>
    </source>
</evidence>
<comment type="similarity">
    <text evidence="2 4">Belongs to the bacterial solute-binding protein 3 family.</text>
</comment>
<dbReference type="Proteomes" id="UP000051248">
    <property type="component" value="Unassembled WGS sequence"/>
</dbReference>
<dbReference type="PANTHER" id="PTHR35936">
    <property type="entry name" value="MEMBRANE-BOUND LYTIC MUREIN TRANSGLYCOSYLASE F"/>
    <property type="match status" value="1"/>
</dbReference>
<dbReference type="PANTHER" id="PTHR35936:SF34">
    <property type="entry name" value="ABC TRANSPORTER EXTRACELLULAR-BINDING PROTEIN YCKB-RELATED"/>
    <property type="match status" value="1"/>
</dbReference>
<evidence type="ECO:0000313" key="7">
    <source>
        <dbReference type="EMBL" id="KRK81307.1"/>
    </source>
</evidence>
<proteinExistence type="inferred from homology"/>
<evidence type="ECO:0000313" key="8">
    <source>
        <dbReference type="Proteomes" id="UP000051248"/>
    </source>
</evidence>
<dbReference type="STRING" id="1423775.FD03_GL000900"/>
<dbReference type="SUPFAM" id="SSF53850">
    <property type="entry name" value="Periplasmic binding protein-like II"/>
    <property type="match status" value="1"/>
</dbReference>
<dbReference type="PATRIC" id="fig|1423775.4.peg.926"/>
<dbReference type="InterPro" id="IPR001638">
    <property type="entry name" value="Solute-binding_3/MltF_N"/>
</dbReference>
<organism evidence="7 8">
    <name type="scientific">Companilactobacillus nodensis DSM 19682 = JCM 14932 = NBRC 107160</name>
    <dbReference type="NCBI Taxonomy" id="1423775"/>
    <lineage>
        <taxon>Bacteria</taxon>
        <taxon>Bacillati</taxon>
        <taxon>Bacillota</taxon>
        <taxon>Bacilli</taxon>
        <taxon>Lactobacillales</taxon>
        <taxon>Lactobacillaceae</taxon>
        <taxon>Companilactobacillus</taxon>
    </lineage>
</organism>
<evidence type="ECO:0000256" key="4">
    <source>
        <dbReference type="RuleBase" id="RU003744"/>
    </source>
</evidence>
<comment type="caution">
    <text evidence="7">The sequence shown here is derived from an EMBL/GenBank/DDBJ whole genome shotgun (WGS) entry which is preliminary data.</text>
</comment>
<dbReference type="PROSITE" id="PS51257">
    <property type="entry name" value="PROKAR_LIPOPROTEIN"/>
    <property type="match status" value="1"/>
</dbReference>
<name>A0A0R1KD73_9LACO</name>
<feature type="signal peptide" evidence="5">
    <location>
        <begin position="1"/>
        <end position="25"/>
    </location>
</feature>
<dbReference type="InterPro" id="IPR018313">
    <property type="entry name" value="SBP_3_CS"/>
</dbReference>
<feature type="domain" description="Solute-binding protein family 3/N-terminal" evidence="6">
    <location>
        <begin position="42"/>
        <end position="265"/>
    </location>
</feature>
<sequence length="285" mass="31715">MNKKITLALSFLAVIVLLVTGCAQKNSSASDDSLKKVKDKKELVVATSGTLFPSSYYNDDNKLTGYDVEVVKEVAKRMGVKAKFKEYNVDGQIASLEKGEADINANDSNLNKERAKKFIISTPIKHSFDSLIVRKSDDSGIHSLEDLKGKKAAGEPNTGYMKIAKQYGAQLVTYDNATNDQYLTDVANGRTDVILNDYYLQKMSVEALPKIPVKILKDVYFNAETSGLLMKKQNKALKTEVDKQLKEMKADGTLTKISKKFFTDDVSVKPKYKIQKTVEIKDTND</sequence>
<protein>
    <submittedName>
        <fullName evidence="7">ABC transporter periplasmic protein</fullName>
    </submittedName>
</protein>
<dbReference type="SMART" id="SM00062">
    <property type="entry name" value="PBPb"/>
    <property type="match status" value="1"/>
</dbReference>
<evidence type="ECO:0000256" key="1">
    <source>
        <dbReference type="ARBA" id="ARBA00004196"/>
    </source>
</evidence>
<dbReference type="RefSeq" id="WP_025025377.1">
    <property type="nucleotide sequence ID" value="NZ_AZDZ01000001.1"/>
</dbReference>
<dbReference type="Gene3D" id="3.40.190.10">
    <property type="entry name" value="Periplasmic binding protein-like II"/>
    <property type="match status" value="2"/>
</dbReference>
<evidence type="ECO:0000256" key="2">
    <source>
        <dbReference type="ARBA" id="ARBA00010333"/>
    </source>
</evidence>
<gene>
    <name evidence="7" type="ORF">FD03_GL000900</name>
</gene>
<feature type="chain" id="PRO_5038806426" evidence="5">
    <location>
        <begin position="26"/>
        <end position="285"/>
    </location>
</feature>
<dbReference type="PROSITE" id="PS01039">
    <property type="entry name" value="SBP_BACTERIAL_3"/>
    <property type="match status" value="1"/>
</dbReference>
<dbReference type="AlphaFoldDB" id="A0A0R1KD73"/>
<evidence type="ECO:0000259" key="6">
    <source>
        <dbReference type="SMART" id="SM00062"/>
    </source>
</evidence>
<keyword evidence="3 5" id="KW-0732">Signal</keyword>
<dbReference type="Pfam" id="PF00497">
    <property type="entry name" value="SBP_bac_3"/>
    <property type="match status" value="1"/>
</dbReference>
<comment type="subcellular location">
    <subcellularLocation>
        <location evidence="1">Cell envelope</location>
    </subcellularLocation>
</comment>
<accession>A0A0R1KD73</accession>